<dbReference type="OrthoDB" id="1189792at2"/>
<evidence type="ECO:0000256" key="1">
    <source>
        <dbReference type="SAM" id="Phobius"/>
    </source>
</evidence>
<dbReference type="RefSeq" id="WP_093025211.1">
    <property type="nucleotide sequence ID" value="NZ_FPBK01000007.1"/>
</dbReference>
<sequence length="124" mass="14474">MDSEIRYYREKELLAIEGKIYTTEQGRKYFVKNIYKIIGVGIVFSFLGAKYKGRSGYNGSGPLQPSLAEALELSYIETVLLIAFFYTLVCFIAHFAWEYQDKKKIKKLENRRREIENELGIKVN</sequence>
<evidence type="ECO:0000313" key="2">
    <source>
        <dbReference type="EMBL" id="SFU56584.1"/>
    </source>
</evidence>
<keyword evidence="1" id="KW-1133">Transmembrane helix</keyword>
<name>A0A1I7H7D5_9FLAO</name>
<gene>
    <name evidence="2" type="ORF">SAMN05216480_107157</name>
</gene>
<keyword evidence="3" id="KW-1185">Reference proteome</keyword>
<feature type="transmembrane region" description="Helical" evidence="1">
    <location>
        <begin position="73"/>
        <end position="97"/>
    </location>
</feature>
<keyword evidence="1" id="KW-0812">Transmembrane</keyword>
<accession>A0A1I7H7D5</accession>
<protein>
    <submittedName>
        <fullName evidence="2">Uncharacterized protein</fullName>
    </submittedName>
</protein>
<feature type="transmembrane region" description="Helical" evidence="1">
    <location>
        <begin position="34"/>
        <end position="53"/>
    </location>
</feature>
<proteinExistence type="predicted"/>
<reference evidence="2 3" key="1">
    <citation type="submission" date="2016-10" db="EMBL/GenBank/DDBJ databases">
        <authorList>
            <person name="de Groot N.N."/>
        </authorList>
    </citation>
    <scope>NUCLEOTIDE SEQUENCE [LARGE SCALE GENOMIC DNA]</scope>
    <source>
        <strain evidence="2 3">CGMCC 1.12333</strain>
    </source>
</reference>
<dbReference type="STRING" id="1224947.SAMN05216480_107157"/>
<organism evidence="2 3">
    <name type="scientific">Pustulibacterium marinum</name>
    <dbReference type="NCBI Taxonomy" id="1224947"/>
    <lineage>
        <taxon>Bacteria</taxon>
        <taxon>Pseudomonadati</taxon>
        <taxon>Bacteroidota</taxon>
        <taxon>Flavobacteriia</taxon>
        <taxon>Flavobacteriales</taxon>
        <taxon>Flavobacteriaceae</taxon>
        <taxon>Pustulibacterium</taxon>
    </lineage>
</organism>
<dbReference type="Proteomes" id="UP000199138">
    <property type="component" value="Unassembled WGS sequence"/>
</dbReference>
<dbReference type="AlphaFoldDB" id="A0A1I7H7D5"/>
<dbReference type="EMBL" id="FPBK01000007">
    <property type="protein sequence ID" value="SFU56584.1"/>
    <property type="molecule type" value="Genomic_DNA"/>
</dbReference>
<keyword evidence="1" id="KW-0472">Membrane</keyword>
<evidence type="ECO:0000313" key="3">
    <source>
        <dbReference type="Proteomes" id="UP000199138"/>
    </source>
</evidence>